<dbReference type="PANTHER" id="PTHR44688:SF16">
    <property type="entry name" value="DNA-BINDING TRANSCRIPTIONAL ACTIVATOR DEVR_DOSR"/>
    <property type="match status" value="1"/>
</dbReference>
<dbReference type="CDD" id="cd06170">
    <property type="entry name" value="LuxR_C_like"/>
    <property type="match status" value="1"/>
</dbReference>
<keyword evidence="6" id="KW-1185">Reference proteome</keyword>
<sequence>MLVASALNECLLELALQRNLPGFQQSLKRIMEQFALSGWAVIFPPTPTPGSRPVFMAHGIRPESSPLLTLAAKNGIEAIIPPQGFDGPFLATLARQISPLPSSRCRVLRNKRDRGGEFILFCYRAPADAEFSGNEMMALGGISRLVDRCFVALAQAQEQEFEAGLFRMVGNIHPEGLCVLDNRLRVIFENRKFKEHMHVWNGGFAALQNLSLPRQSELPEIWKEACDRCFRAFREVKFPPVSGRMAVSQGSVSELKHKLDTETWLEGAVRYLAFQTPLGVRPYLILTCSTRRQVPSGMIPLAQICERLGFSRRESELAELILEGSSAREIAVKLKIALPTVKTHIRHILQKAGVSTRLQFVGLCRPQA</sequence>
<dbReference type="GO" id="GO:0006355">
    <property type="term" value="P:regulation of DNA-templated transcription"/>
    <property type="evidence" value="ECO:0007669"/>
    <property type="project" value="InterPro"/>
</dbReference>
<evidence type="ECO:0000313" key="6">
    <source>
        <dbReference type="Proteomes" id="UP000007013"/>
    </source>
</evidence>
<dbReference type="InterPro" id="IPR016032">
    <property type="entry name" value="Sig_transdc_resp-reg_C-effctor"/>
</dbReference>
<dbReference type="GO" id="GO:0003677">
    <property type="term" value="F:DNA binding"/>
    <property type="evidence" value="ECO:0007669"/>
    <property type="project" value="UniProtKB-KW"/>
</dbReference>
<dbReference type="eggNOG" id="COG2197">
    <property type="taxonomic scope" value="Bacteria"/>
</dbReference>
<dbReference type="InterPro" id="IPR036388">
    <property type="entry name" value="WH-like_DNA-bd_sf"/>
</dbReference>
<dbReference type="SMART" id="SM00421">
    <property type="entry name" value="HTH_LUXR"/>
    <property type="match status" value="1"/>
</dbReference>
<accession>B1ZZQ3</accession>
<evidence type="ECO:0000256" key="3">
    <source>
        <dbReference type="ARBA" id="ARBA00023163"/>
    </source>
</evidence>
<dbReference type="KEGG" id="ote:Oter_3965"/>
<reference evidence="5 6" key="1">
    <citation type="journal article" date="2011" name="J. Bacteriol.">
        <title>Genome sequence of the verrucomicrobium Opitutus terrae PB90-1, an abundant inhabitant of rice paddy soil ecosystems.</title>
        <authorList>
            <person name="van Passel M.W."/>
            <person name="Kant R."/>
            <person name="Palva A."/>
            <person name="Copeland A."/>
            <person name="Lucas S."/>
            <person name="Lapidus A."/>
            <person name="Glavina del Rio T."/>
            <person name="Pitluck S."/>
            <person name="Goltsman E."/>
            <person name="Clum A."/>
            <person name="Sun H."/>
            <person name="Schmutz J."/>
            <person name="Larimer F.W."/>
            <person name="Land M.L."/>
            <person name="Hauser L."/>
            <person name="Kyrpides N."/>
            <person name="Mikhailova N."/>
            <person name="Richardson P.P."/>
            <person name="Janssen P.H."/>
            <person name="de Vos W.M."/>
            <person name="Smidt H."/>
        </authorList>
    </citation>
    <scope>NUCLEOTIDE SEQUENCE [LARGE SCALE GENOMIC DNA]</scope>
    <source>
        <strain evidence="6">DSM 11246 / JCM 15787 / PB90-1</strain>
    </source>
</reference>
<dbReference type="Pfam" id="PF00196">
    <property type="entry name" value="GerE"/>
    <property type="match status" value="1"/>
</dbReference>
<dbReference type="STRING" id="452637.Oter_3965"/>
<dbReference type="PROSITE" id="PS50043">
    <property type="entry name" value="HTH_LUXR_2"/>
    <property type="match status" value="1"/>
</dbReference>
<dbReference type="Proteomes" id="UP000007013">
    <property type="component" value="Chromosome"/>
</dbReference>
<organism evidence="5 6">
    <name type="scientific">Opitutus terrae (strain DSM 11246 / JCM 15787 / PB90-1)</name>
    <dbReference type="NCBI Taxonomy" id="452637"/>
    <lineage>
        <taxon>Bacteria</taxon>
        <taxon>Pseudomonadati</taxon>
        <taxon>Verrucomicrobiota</taxon>
        <taxon>Opitutia</taxon>
        <taxon>Opitutales</taxon>
        <taxon>Opitutaceae</taxon>
        <taxon>Opitutus</taxon>
    </lineage>
</organism>
<dbReference type="HOGENOM" id="CLU_751912_0_0_0"/>
<evidence type="ECO:0000259" key="4">
    <source>
        <dbReference type="PROSITE" id="PS50043"/>
    </source>
</evidence>
<keyword evidence="2" id="KW-0238">DNA-binding</keyword>
<evidence type="ECO:0000313" key="5">
    <source>
        <dbReference type="EMBL" id="ACB77239.1"/>
    </source>
</evidence>
<dbReference type="PROSITE" id="PS00622">
    <property type="entry name" value="HTH_LUXR_1"/>
    <property type="match status" value="1"/>
</dbReference>
<keyword evidence="3" id="KW-0804">Transcription</keyword>
<evidence type="ECO:0000256" key="2">
    <source>
        <dbReference type="ARBA" id="ARBA00023125"/>
    </source>
</evidence>
<gene>
    <name evidence="5" type="ordered locus">Oter_3965</name>
</gene>
<proteinExistence type="predicted"/>
<keyword evidence="1" id="KW-0805">Transcription regulation</keyword>
<evidence type="ECO:0000256" key="1">
    <source>
        <dbReference type="ARBA" id="ARBA00023015"/>
    </source>
</evidence>
<protein>
    <submittedName>
        <fullName evidence="5">Transcriptional regulator, LuxR family</fullName>
    </submittedName>
</protein>
<dbReference type="PRINTS" id="PR00038">
    <property type="entry name" value="HTHLUXR"/>
</dbReference>
<dbReference type="InterPro" id="IPR000792">
    <property type="entry name" value="Tscrpt_reg_LuxR_C"/>
</dbReference>
<dbReference type="Gene3D" id="1.10.10.10">
    <property type="entry name" value="Winged helix-like DNA-binding domain superfamily/Winged helix DNA-binding domain"/>
    <property type="match status" value="1"/>
</dbReference>
<feature type="domain" description="HTH luxR-type" evidence="4">
    <location>
        <begin position="303"/>
        <end position="368"/>
    </location>
</feature>
<dbReference type="SUPFAM" id="SSF46894">
    <property type="entry name" value="C-terminal effector domain of the bipartite response regulators"/>
    <property type="match status" value="1"/>
</dbReference>
<name>B1ZZQ3_OPITP</name>
<dbReference type="PANTHER" id="PTHR44688">
    <property type="entry name" value="DNA-BINDING TRANSCRIPTIONAL ACTIVATOR DEVR_DOSR"/>
    <property type="match status" value="1"/>
</dbReference>
<dbReference type="EMBL" id="CP001032">
    <property type="protein sequence ID" value="ACB77239.1"/>
    <property type="molecule type" value="Genomic_DNA"/>
</dbReference>
<dbReference type="AlphaFoldDB" id="B1ZZQ3"/>